<evidence type="ECO:0000259" key="7">
    <source>
        <dbReference type="PROSITE" id="PS50235"/>
    </source>
</evidence>
<dbReference type="SUPFAM" id="SSF54001">
    <property type="entry name" value="Cysteine proteinases"/>
    <property type="match status" value="1"/>
</dbReference>
<evidence type="ECO:0000256" key="6">
    <source>
        <dbReference type="RuleBase" id="RU366025"/>
    </source>
</evidence>
<evidence type="ECO:0000256" key="2">
    <source>
        <dbReference type="ARBA" id="ARBA00022670"/>
    </source>
</evidence>
<dbReference type="Proteomes" id="UP001054902">
    <property type="component" value="Unassembled WGS sequence"/>
</dbReference>
<feature type="domain" description="USP" evidence="7">
    <location>
        <begin position="268"/>
        <end position="599"/>
    </location>
</feature>
<evidence type="ECO:0000256" key="1">
    <source>
        <dbReference type="ARBA" id="ARBA00000707"/>
    </source>
</evidence>
<dbReference type="AlphaFoldDB" id="A0AAD3H8D4"/>
<dbReference type="PANTHER" id="PTHR24006">
    <property type="entry name" value="UBIQUITIN CARBOXYL-TERMINAL HYDROLASE"/>
    <property type="match status" value="1"/>
</dbReference>
<comment type="catalytic activity">
    <reaction evidence="1 6">
        <text>Thiol-dependent hydrolysis of ester, thioester, amide, peptide and isopeptide bonds formed by the C-terminal Gly of ubiquitin (a 76-residue protein attached to proteins as an intracellular targeting signal).</text>
        <dbReference type="EC" id="3.4.19.12"/>
    </reaction>
</comment>
<organism evidence="8 9">
    <name type="scientific">Chaetoceros tenuissimus</name>
    <dbReference type="NCBI Taxonomy" id="426638"/>
    <lineage>
        <taxon>Eukaryota</taxon>
        <taxon>Sar</taxon>
        <taxon>Stramenopiles</taxon>
        <taxon>Ochrophyta</taxon>
        <taxon>Bacillariophyta</taxon>
        <taxon>Coscinodiscophyceae</taxon>
        <taxon>Chaetocerotophycidae</taxon>
        <taxon>Chaetocerotales</taxon>
        <taxon>Chaetocerotaceae</taxon>
        <taxon>Chaetoceros</taxon>
    </lineage>
</organism>
<dbReference type="Pfam" id="PF00443">
    <property type="entry name" value="UCH"/>
    <property type="match status" value="1"/>
</dbReference>
<dbReference type="InterPro" id="IPR028889">
    <property type="entry name" value="USP"/>
</dbReference>
<dbReference type="PROSITE" id="PS00972">
    <property type="entry name" value="USP_1"/>
    <property type="match status" value="1"/>
</dbReference>
<dbReference type="EC" id="3.4.19.12" evidence="6"/>
<gene>
    <name evidence="8" type="ORF">CTEN210_10462</name>
</gene>
<keyword evidence="3 6" id="KW-0833">Ubl conjugation pathway</keyword>
<name>A0AAD3H8D4_9STRA</name>
<evidence type="ECO:0000313" key="9">
    <source>
        <dbReference type="Proteomes" id="UP001054902"/>
    </source>
</evidence>
<dbReference type="GO" id="GO:0016579">
    <property type="term" value="P:protein deubiquitination"/>
    <property type="evidence" value="ECO:0007669"/>
    <property type="project" value="InterPro"/>
</dbReference>
<keyword evidence="5 6" id="KW-0788">Thiol protease</keyword>
<evidence type="ECO:0000256" key="4">
    <source>
        <dbReference type="ARBA" id="ARBA00022801"/>
    </source>
</evidence>
<proteinExistence type="inferred from homology"/>
<dbReference type="Gene3D" id="3.90.70.10">
    <property type="entry name" value="Cysteine proteinases"/>
    <property type="match status" value="1"/>
</dbReference>
<dbReference type="GO" id="GO:0006508">
    <property type="term" value="P:proteolysis"/>
    <property type="evidence" value="ECO:0007669"/>
    <property type="project" value="UniProtKB-KW"/>
</dbReference>
<dbReference type="PANTHER" id="PTHR24006:SF687">
    <property type="entry name" value="UBIQUITIN CARBOXYL-TERMINAL HYDROLASE 10"/>
    <property type="match status" value="1"/>
</dbReference>
<keyword evidence="4 6" id="KW-0378">Hydrolase</keyword>
<evidence type="ECO:0000313" key="8">
    <source>
        <dbReference type="EMBL" id="GFH53986.1"/>
    </source>
</evidence>
<keyword evidence="9" id="KW-1185">Reference proteome</keyword>
<dbReference type="InterPro" id="IPR038765">
    <property type="entry name" value="Papain-like_cys_pep_sf"/>
</dbReference>
<protein>
    <recommendedName>
        <fullName evidence="6">Ubiquitin carboxyl-terminal hydrolase</fullName>
        <ecNumber evidence="6">3.4.19.12</ecNumber>
    </recommendedName>
</protein>
<sequence>MGCMAEKIDWLYEECDGFTGSREEIFGFYRDQCIERGEMEKSDEVDYNINQMKYEKAGVFVCKDMYLDESRNVYVIEFFDAKYELSRNGTWISYIRGILRKVCALMEFLPHFIIIPLHPVRDPGVVFLKTKKGKIVSFKSKIACAGYTWLCDAKPMLWGYDDNGNFVCFGEWDRSNDELVLSSEFDLHSDFEIEEDDSYTIELDEMDEFDYEEENTQILQMSIENKDEVEEHDEMEEDIPTLQTGNLPLSPIHTPIPQCNLRQGIVAKGLQNLGNTCYLNASLQVLFSLPDFLQDLDKLCSDIKSRSMDASAESSIPICSAMLSIGKDLGLISYLPGIESTTFADPSILRNEIEKKLPDFRVGQQQDAEEFMSCLIAILHEELKDATQNIGIDEKSLPTSTFFQIVIQLSRKCDSCGSSRSSHETFTRLALEVHDHDMSDNEWSVSKGLNKYFSDEKIEHFQCDECSNKTSCTMCKTMVSRPKAIVVQLKRFAYNNNQMQKRSEKVAPTREISLEKFVDENLVEGTRSLFTYGLTGVVSHLGRTPDSGHYTATALRRSMNSEERVWMKFNDSETATSSFEDVNSEPSQRSNYLLLYCTKLDDLSQV</sequence>
<accession>A0AAD3H8D4</accession>
<comment type="similarity">
    <text evidence="6">Belongs to the peptidase C19 family.</text>
</comment>
<dbReference type="PROSITE" id="PS50235">
    <property type="entry name" value="USP_3"/>
    <property type="match status" value="1"/>
</dbReference>
<dbReference type="PROSITE" id="PS00973">
    <property type="entry name" value="USP_2"/>
    <property type="match status" value="1"/>
</dbReference>
<dbReference type="InterPro" id="IPR018200">
    <property type="entry name" value="USP_CS"/>
</dbReference>
<keyword evidence="2 6" id="KW-0645">Protease</keyword>
<comment type="caution">
    <text evidence="8">The sequence shown here is derived from an EMBL/GenBank/DDBJ whole genome shotgun (WGS) entry which is preliminary data.</text>
</comment>
<dbReference type="GO" id="GO:0004843">
    <property type="term" value="F:cysteine-type deubiquitinase activity"/>
    <property type="evidence" value="ECO:0007669"/>
    <property type="project" value="UniProtKB-UniRule"/>
</dbReference>
<reference evidence="8 9" key="1">
    <citation type="journal article" date="2021" name="Sci. Rep.">
        <title>The genome of the diatom Chaetoceros tenuissimus carries an ancient integrated fragment of an extant virus.</title>
        <authorList>
            <person name="Hongo Y."/>
            <person name="Kimura K."/>
            <person name="Takaki Y."/>
            <person name="Yoshida Y."/>
            <person name="Baba S."/>
            <person name="Kobayashi G."/>
            <person name="Nagasaki K."/>
            <person name="Hano T."/>
            <person name="Tomaru Y."/>
        </authorList>
    </citation>
    <scope>NUCLEOTIDE SEQUENCE [LARGE SCALE GENOMIC DNA]</scope>
    <source>
        <strain evidence="8 9">NIES-3715</strain>
    </source>
</reference>
<dbReference type="GO" id="GO:0005634">
    <property type="term" value="C:nucleus"/>
    <property type="evidence" value="ECO:0007669"/>
    <property type="project" value="TreeGrafter"/>
</dbReference>
<dbReference type="InterPro" id="IPR001394">
    <property type="entry name" value="Peptidase_C19_UCH"/>
</dbReference>
<dbReference type="InterPro" id="IPR050164">
    <property type="entry name" value="Peptidase_C19"/>
</dbReference>
<evidence type="ECO:0000256" key="5">
    <source>
        <dbReference type="ARBA" id="ARBA00022807"/>
    </source>
</evidence>
<dbReference type="CDD" id="cd02257">
    <property type="entry name" value="Peptidase_C19"/>
    <property type="match status" value="1"/>
</dbReference>
<evidence type="ECO:0000256" key="3">
    <source>
        <dbReference type="ARBA" id="ARBA00022786"/>
    </source>
</evidence>
<dbReference type="GO" id="GO:0005829">
    <property type="term" value="C:cytosol"/>
    <property type="evidence" value="ECO:0007669"/>
    <property type="project" value="TreeGrafter"/>
</dbReference>
<dbReference type="EMBL" id="BLLK01000047">
    <property type="protein sequence ID" value="GFH53986.1"/>
    <property type="molecule type" value="Genomic_DNA"/>
</dbReference>